<keyword evidence="1" id="KW-1133">Transmembrane helix</keyword>
<proteinExistence type="predicted"/>
<dbReference type="RefSeq" id="WP_339967129.1">
    <property type="nucleotide sequence ID" value="NZ_JBBHJY010000005.1"/>
</dbReference>
<organism evidence="2 3">
    <name type="scientific">Novosphingobium aquae</name>
    <dbReference type="NCBI Taxonomy" id="3133435"/>
    <lineage>
        <taxon>Bacteria</taxon>
        <taxon>Pseudomonadati</taxon>
        <taxon>Pseudomonadota</taxon>
        <taxon>Alphaproteobacteria</taxon>
        <taxon>Sphingomonadales</taxon>
        <taxon>Sphingomonadaceae</taxon>
        <taxon>Novosphingobium</taxon>
    </lineage>
</organism>
<gene>
    <name evidence="2" type="ORF">WG900_11080</name>
</gene>
<feature type="transmembrane region" description="Helical" evidence="1">
    <location>
        <begin position="32"/>
        <end position="52"/>
    </location>
</feature>
<comment type="caution">
    <text evidence="2">The sequence shown here is derived from an EMBL/GenBank/DDBJ whole genome shotgun (WGS) entry which is preliminary data.</text>
</comment>
<name>A0ABU8SB36_9SPHN</name>
<dbReference type="EMBL" id="JBBHJY010000005">
    <property type="protein sequence ID" value="MEJ6010463.1"/>
    <property type="molecule type" value="Genomic_DNA"/>
</dbReference>
<keyword evidence="1" id="KW-0472">Membrane</keyword>
<sequence length="56" mass="6538">MNDKDLWPIHIIFLGFLIALILYAFKLMFEEILQSPILLFFVLVVTVGIWVVRKCG</sequence>
<evidence type="ECO:0000256" key="1">
    <source>
        <dbReference type="SAM" id="Phobius"/>
    </source>
</evidence>
<keyword evidence="1" id="KW-0812">Transmembrane</keyword>
<evidence type="ECO:0000313" key="2">
    <source>
        <dbReference type="EMBL" id="MEJ6010463.1"/>
    </source>
</evidence>
<accession>A0ABU8SB36</accession>
<keyword evidence="3" id="KW-1185">Reference proteome</keyword>
<protein>
    <submittedName>
        <fullName evidence="2">Uncharacterized protein</fullName>
    </submittedName>
</protein>
<dbReference type="Proteomes" id="UP001379235">
    <property type="component" value="Unassembled WGS sequence"/>
</dbReference>
<evidence type="ECO:0000313" key="3">
    <source>
        <dbReference type="Proteomes" id="UP001379235"/>
    </source>
</evidence>
<feature type="transmembrane region" description="Helical" evidence="1">
    <location>
        <begin position="6"/>
        <end position="25"/>
    </location>
</feature>
<reference evidence="2 3" key="1">
    <citation type="submission" date="2024-03" db="EMBL/GenBank/DDBJ databases">
        <authorList>
            <person name="Jo J.-H."/>
        </authorList>
    </citation>
    <scope>NUCLEOTIDE SEQUENCE [LARGE SCALE GENOMIC DNA]</scope>
    <source>
        <strain evidence="2 3">AS3R-12</strain>
    </source>
</reference>